<dbReference type="VEuPathDB" id="FungiDB:ASPGLDRAFT_34975"/>
<dbReference type="GeneID" id="34460754"/>
<protein>
    <submittedName>
        <fullName evidence="3">Uncharacterized protein</fullName>
    </submittedName>
</protein>
<dbReference type="EMBL" id="KV878895">
    <property type="protein sequence ID" value="OJJ85365.1"/>
    <property type="molecule type" value="Genomic_DNA"/>
</dbReference>
<organism evidence="3 4">
    <name type="scientific">Aspergillus glaucus CBS 516.65</name>
    <dbReference type="NCBI Taxonomy" id="1160497"/>
    <lineage>
        <taxon>Eukaryota</taxon>
        <taxon>Fungi</taxon>
        <taxon>Dikarya</taxon>
        <taxon>Ascomycota</taxon>
        <taxon>Pezizomycotina</taxon>
        <taxon>Eurotiomycetes</taxon>
        <taxon>Eurotiomycetidae</taxon>
        <taxon>Eurotiales</taxon>
        <taxon>Aspergillaceae</taxon>
        <taxon>Aspergillus</taxon>
        <taxon>Aspergillus subgen. Aspergillus</taxon>
    </lineage>
</organism>
<dbReference type="RefSeq" id="XP_022402063.1">
    <property type="nucleotide sequence ID" value="XM_022544493.1"/>
</dbReference>
<evidence type="ECO:0000313" key="4">
    <source>
        <dbReference type="Proteomes" id="UP000184300"/>
    </source>
</evidence>
<name>A0A1L9VN70_ASPGL</name>
<feature type="region of interest" description="Disordered" evidence="1">
    <location>
        <begin position="1"/>
        <end position="34"/>
    </location>
</feature>
<keyword evidence="2" id="KW-0812">Transmembrane</keyword>
<evidence type="ECO:0000256" key="1">
    <source>
        <dbReference type="SAM" id="MobiDB-lite"/>
    </source>
</evidence>
<feature type="transmembrane region" description="Helical" evidence="2">
    <location>
        <begin position="60"/>
        <end position="82"/>
    </location>
</feature>
<gene>
    <name evidence="3" type="ORF">ASPGLDRAFT_34975</name>
</gene>
<keyword evidence="4" id="KW-1185">Reference proteome</keyword>
<sequence>MAYTNPLHHGSEQNDSKTPYPVTTNLEKQPNQNQLPRSYFSGRLWGMFNNELAEIGKMTLVMASVMLSIASLLVSCELFFIIPSAILKIGDSVMAYIQSIGGE</sequence>
<reference evidence="4" key="1">
    <citation type="journal article" date="2017" name="Genome Biol.">
        <title>Comparative genomics reveals high biological diversity and specific adaptations in the industrially and medically important fungal genus Aspergillus.</title>
        <authorList>
            <person name="de Vries R.P."/>
            <person name="Riley R."/>
            <person name="Wiebenga A."/>
            <person name="Aguilar-Osorio G."/>
            <person name="Amillis S."/>
            <person name="Uchima C.A."/>
            <person name="Anderluh G."/>
            <person name="Asadollahi M."/>
            <person name="Askin M."/>
            <person name="Barry K."/>
            <person name="Battaglia E."/>
            <person name="Bayram O."/>
            <person name="Benocci T."/>
            <person name="Braus-Stromeyer S.A."/>
            <person name="Caldana C."/>
            <person name="Canovas D."/>
            <person name="Cerqueira G.C."/>
            <person name="Chen F."/>
            <person name="Chen W."/>
            <person name="Choi C."/>
            <person name="Clum A."/>
            <person name="Dos Santos R.A."/>
            <person name="Damasio A.R."/>
            <person name="Diallinas G."/>
            <person name="Emri T."/>
            <person name="Fekete E."/>
            <person name="Flipphi M."/>
            <person name="Freyberg S."/>
            <person name="Gallo A."/>
            <person name="Gournas C."/>
            <person name="Habgood R."/>
            <person name="Hainaut M."/>
            <person name="Harispe M.L."/>
            <person name="Henrissat B."/>
            <person name="Hilden K.S."/>
            <person name="Hope R."/>
            <person name="Hossain A."/>
            <person name="Karabika E."/>
            <person name="Karaffa L."/>
            <person name="Karanyi Z."/>
            <person name="Krasevec N."/>
            <person name="Kuo A."/>
            <person name="Kusch H."/>
            <person name="LaButti K."/>
            <person name="Lagendijk E.L."/>
            <person name="Lapidus A."/>
            <person name="Levasseur A."/>
            <person name="Lindquist E."/>
            <person name="Lipzen A."/>
            <person name="Logrieco A.F."/>
            <person name="MacCabe A."/>
            <person name="Maekelae M.R."/>
            <person name="Malavazi I."/>
            <person name="Melin P."/>
            <person name="Meyer V."/>
            <person name="Mielnichuk N."/>
            <person name="Miskei M."/>
            <person name="Molnar A.P."/>
            <person name="Mule G."/>
            <person name="Ngan C.Y."/>
            <person name="Orejas M."/>
            <person name="Orosz E."/>
            <person name="Ouedraogo J.P."/>
            <person name="Overkamp K.M."/>
            <person name="Park H.-S."/>
            <person name="Perrone G."/>
            <person name="Piumi F."/>
            <person name="Punt P.J."/>
            <person name="Ram A.F."/>
            <person name="Ramon A."/>
            <person name="Rauscher S."/>
            <person name="Record E."/>
            <person name="Riano-Pachon D.M."/>
            <person name="Robert V."/>
            <person name="Roehrig J."/>
            <person name="Ruller R."/>
            <person name="Salamov A."/>
            <person name="Salih N.S."/>
            <person name="Samson R.A."/>
            <person name="Sandor E."/>
            <person name="Sanguinetti M."/>
            <person name="Schuetze T."/>
            <person name="Sepcic K."/>
            <person name="Shelest E."/>
            <person name="Sherlock G."/>
            <person name="Sophianopoulou V."/>
            <person name="Squina F.M."/>
            <person name="Sun H."/>
            <person name="Susca A."/>
            <person name="Todd R.B."/>
            <person name="Tsang A."/>
            <person name="Unkles S.E."/>
            <person name="van de Wiele N."/>
            <person name="van Rossen-Uffink D."/>
            <person name="Oliveira J.V."/>
            <person name="Vesth T.C."/>
            <person name="Visser J."/>
            <person name="Yu J.-H."/>
            <person name="Zhou M."/>
            <person name="Andersen M.R."/>
            <person name="Archer D.B."/>
            <person name="Baker S.E."/>
            <person name="Benoit I."/>
            <person name="Brakhage A.A."/>
            <person name="Braus G.H."/>
            <person name="Fischer R."/>
            <person name="Frisvad J.C."/>
            <person name="Goldman G.H."/>
            <person name="Houbraken J."/>
            <person name="Oakley B."/>
            <person name="Pocsi I."/>
            <person name="Scazzocchio C."/>
            <person name="Seiboth B."/>
            <person name="vanKuyk P.A."/>
            <person name="Wortman J."/>
            <person name="Dyer P.S."/>
            <person name="Grigoriev I.V."/>
        </authorList>
    </citation>
    <scope>NUCLEOTIDE SEQUENCE [LARGE SCALE GENOMIC DNA]</scope>
    <source>
        <strain evidence="4">CBS 516.65</strain>
    </source>
</reference>
<feature type="compositionally biased region" description="Polar residues" evidence="1">
    <location>
        <begin position="21"/>
        <end position="34"/>
    </location>
</feature>
<dbReference type="AlphaFoldDB" id="A0A1L9VN70"/>
<accession>A0A1L9VN70</accession>
<dbReference type="Proteomes" id="UP000184300">
    <property type="component" value="Unassembled WGS sequence"/>
</dbReference>
<keyword evidence="2" id="KW-1133">Transmembrane helix</keyword>
<evidence type="ECO:0000256" key="2">
    <source>
        <dbReference type="SAM" id="Phobius"/>
    </source>
</evidence>
<evidence type="ECO:0000313" key="3">
    <source>
        <dbReference type="EMBL" id="OJJ85365.1"/>
    </source>
</evidence>
<proteinExistence type="predicted"/>
<keyword evidence="2" id="KW-0472">Membrane</keyword>